<evidence type="ECO:0000256" key="1">
    <source>
        <dbReference type="SAM" id="Phobius"/>
    </source>
</evidence>
<evidence type="ECO:0000313" key="2">
    <source>
        <dbReference type="EMBL" id="MCL6683921.1"/>
    </source>
</evidence>
<reference evidence="2" key="1">
    <citation type="submission" date="2022-05" db="EMBL/GenBank/DDBJ databases">
        <authorList>
            <person name="Jo J.-H."/>
            <person name="Im W.-T."/>
        </authorList>
    </citation>
    <scope>NUCLEOTIDE SEQUENCE</scope>
    <source>
        <strain evidence="2">SE158</strain>
    </source>
</reference>
<keyword evidence="1" id="KW-0812">Transmembrane</keyword>
<gene>
    <name evidence="2" type="ORF">LZ536_08405</name>
</gene>
<protein>
    <submittedName>
        <fullName evidence="2">Uncharacterized protein</fullName>
    </submittedName>
</protein>
<evidence type="ECO:0000313" key="3">
    <source>
        <dbReference type="Proteomes" id="UP001165363"/>
    </source>
</evidence>
<feature type="transmembrane region" description="Helical" evidence="1">
    <location>
        <begin position="45"/>
        <end position="63"/>
    </location>
</feature>
<comment type="caution">
    <text evidence="2">The sequence shown here is derived from an EMBL/GenBank/DDBJ whole genome shotgun (WGS) entry which is preliminary data.</text>
</comment>
<accession>A0ABT0RMQ6</accession>
<sequence length="78" mass="8567">MADWFAPKRYGYGGGVPIAWQGWVITLAYVATIIGATQILKTNGWAMGSVIVTATAIFLVIVIKTTRGGWHWRWGGKE</sequence>
<dbReference type="RefSeq" id="WP_249848055.1">
    <property type="nucleotide sequence ID" value="NZ_JAMGBD010000001.1"/>
</dbReference>
<proteinExistence type="predicted"/>
<dbReference type="EMBL" id="JAMGBD010000001">
    <property type="protein sequence ID" value="MCL6683921.1"/>
    <property type="molecule type" value="Genomic_DNA"/>
</dbReference>
<keyword evidence="1" id="KW-0472">Membrane</keyword>
<organism evidence="2 3">
    <name type="scientific">Sphingomonas alba</name>
    <dbReference type="NCBI Taxonomy" id="2908208"/>
    <lineage>
        <taxon>Bacteria</taxon>
        <taxon>Pseudomonadati</taxon>
        <taxon>Pseudomonadota</taxon>
        <taxon>Alphaproteobacteria</taxon>
        <taxon>Sphingomonadales</taxon>
        <taxon>Sphingomonadaceae</taxon>
        <taxon>Sphingomonas</taxon>
    </lineage>
</organism>
<keyword evidence="3" id="KW-1185">Reference proteome</keyword>
<feature type="transmembrane region" description="Helical" evidence="1">
    <location>
        <begin position="18"/>
        <end position="39"/>
    </location>
</feature>
<dbReference type="Proteomes" id="UP001165363">
    <property type="component" value="Unassembled WGS sequence"/>
</dbReference>
<keyword evidence="1" id="KW-1133">Transmembrane helix</keyword>
<name>A0ABT0RMQ6_9SPHN</name>